<name>A0AAN9QLF3_CANGL</name>
<organism evidence="1 2">
    <name type="scientific">Canavalia gladiata</name>
    <name type="common">Sword bean</name>
    <name type="synonym">Dolichos gladiatus</name>
    <dbReference type="NCBI Taxonomy" id="3824"/>
    <lineage>
        <taxon>Eukaryota</taxon>
        <taxon>Viridiplantae</taxon>
        <taxon>Streptophyta</taxon>
        <taxon>Embryophyta</taxon>
        <taxon>Tracheophyta</taxon>
        <taxon>Spermatophyta</taxon>
        <taxon>Magnoliopsida</taxon>
        <taxon>eudicotyledons</taxon>
        <taxon>Gunneridae</taxon>
        <taxon>Pentapetalae</taxon>
        <taxon>rosids</taxon>
        <taxon>fabids</taxon>
        <taxon>Fabales</taxon>
        <taxon>Fabaceae</taxon>
        <taxon>Papilionoideae</taxon>
        <taxon>50 kb inversion clade</taxon>
        <taxon>NPAAA clade</taxon>
        <taxon>indigoferoid/millettioid clade</taxon>
        <taxon>Phaseoleae</taxon>
        <taxon>Canavalia</taxon>
    </lineage>
</organism>
<evidence type="ECO:0000313" key="1">
    <source>
        <dbReference type="EMBL" id="KAK7339752.1"/>
    </source>
</evidence>
<protein>
    <submittedName>
        <fullName evidence="1">Uncharacterized protein</fullName>
    </submittedName>
</protein>
<dbReference type="Proteomes" id="UP001367508">
    <property type="component" value="Unassembled WGS sequence"/>
</dbReference>
<sequence length="120" mass="13470">MNLQLPYVLLASRLGIAVEVKANVNIQTYGNTINIRPTGLHTEESKLESLIGVMYCWITSNKFDLKMCQPSQGVLVLGHDLLFLSRPSEVYVNSHELRSDRLEVCPFDPGAYFELQELAG</sequence>
<keyword evidence="2" id="KW-1185">Reference proteome</keyword>
<evidence type="ECO:0000313" key="2">
    <source>
        <dbReference type="Proteomes" id="UP001367508"/>
    </source>
</evidence>
<proteinExistence type="predicted"/>
<comment type="caution">
    <text evidence="1">The sequence shown here is derived from an EMBL/GenBank/DDBJ whole genome shotgun (WGS) entry which is preliminary data.</text>
</comment>
<reference evidence="1 2" key="1">
    <citation type="submission" date="2024-01" db="EMBL/GenBank/DDBJ databases">
        <title>The genomes of 5 underutilized Papilionoideae crops provide insights into root nodulation and disease resistanc.</title>
        <authorList>
            <person name="Jiang F."/>
        </authorList>
    </citation>
    <scope>NUCLEOTIDE SEQUENCE [LARGE SCALE GENOMIC DNA]</scope>
    <source>
        <strain evidence="1">LVBAO_FW01</strain>
        <tissue evidence="1">Leaves</tissue>
    </source>
</reference>
<dbReference type="AlphaFoldDB" id="A0AAN9QLF3"/>
<dbReference type="EMBL" id="JAYMYQ010000004">
    <property type="protein sequence ID" value="KAK7339752.1"/>
    <property type="molecule type" value="Genomic_DNA"/>
</dbReference>
<gene>
    <name evidence="1" type="ORF">VNO77_20434</name>
</gene>
<accession>A0AAN9QLF3</accession>